<feature type="transmembrane region" description="Helical" evidence="6">
    <location>
        <begin position="51"/>
        <end position="70"/>
    </location>
</feature>
<evidence type="ECO:0000256" key="4">
    <source>
        <dbReference type="ARBA" id="ARBA00023136"/>
    </source>
</evidence>
<reference evidence="8 9" key="1">
    <citation type="journal article" date="2024" name="Commun. Biol.">
        <title>Comparative genomic analysis of thermophilic fungi reveals convergent evolutionary adaptations and gene losses.</title>
        <authorList>
            <person name="Steindorff A.S."/>
            <person name="Aguilar-Pontes M.V."/>
            <person name="Robinson A.J."/>
            <person name="Andreopoulos B."/>
            <person name="LaButti K."/>
            <person name="Kuo A."/>
            <person name="Mondo S."/>
            <person name="Riley R."/>
            <person name="Otillar R."/>
            <person name="Haridas S."/>
            <person name="Lipzen A."/>
            <person name="Grimwood J."/>
            <person name="Schmutz J."/>
            <person name="Clum A."/>
            <person name="Reid I.D."/>
            <person name="Moisan M.C."/>
            <person name="Butler G."/>
            <person name="Nguyen T.T.M."/>
            <person name="Dewar K."/>
            <person name="Conant G."/>
            <person name="Drula E."/>
            <person name="Henrissat B."/>
            <person name="Hansel C."/>
            <person name="Singer S."/>
            <person name="Hutchinson M.I."/>
            <person name="de Vries R.P."/>
            <person name="Natvig D.O."/>
            <person name="Powell A.J."/>
            <person name="Tsang A."/>
            <person name="Grigoriev I.V."/>
        </authorList>
    </citation>
    <scope>NUCLEOTIDE SEQUENCE [LARGE SCALE GENOMIC DNA]</scope>
    <source>
        <strain evidence="8 9">ATCC 24622</strain>
    </source>
</reference>
<feature type="domain" description="TMEM205-like" evidence="7">
    <location>
        <begin position="15"/>
        <end position="122"/>
    </location>
</feature>
<dbReference type="InterPro" id="IPR053009">
    <property type="entry name" value="Xanthocillin_Biosynth-Assoc"/>
</dbReference>
<accession>A0ABR3XBX0</accession>
<keyword evidence="2 6" id="KW-0812">Transmembrane</keyword>
<dbReference type="EMBL" id="JAZHXJ010000121">
    <property type="protein sequence ID" value="KAL1873453.1"/>
    <property type="molecule type" value="Genomic_DNA"/>
</dbReference>
<organism evidence="8 9">
    <name type="scientific">Phialemonium thermophilum</name>
    <dbReference type="NCBI Taxonomy" id="223376"/>
    <lineage>
        <taxon>Eukaryota</taxon>
        <taxon>Fungi</taxon>
        <taxon>Dikarya</taxon>
        <taxon>Ascomycota</taxon>
        <taxon>Pezizomycotina</taxon>
        <taxon>Sordariomycetes</taxon>
        <taxon>Sordariomycetidae</taxon>
        <taxon>Cephalothecales</taxon>
        <taxon>Cephalothecaceae</taxon>
        <taxon>Phialemonium</taxon>
    </lineage>
</organism>
<feature type="region of interest" description="Disordered" evidence="5">
    <location>
        <begin position="120"/>
        <end position="139"/>
    </location>
</feature>
<feature type="transmembrane region" description="Helical" evidence="6">
    <location>
        <begin position="152"/>
        <end position="172"/>
    </location>
</feature>
<comment type="caution">
    <text evidence="8">The sequence shown here is derived from an EMBL/GenBank/DDBJ whole genome shotgun (WGS) entry which is preliminary data.</text>
</comment>
<evidence type="ECO:0000256" key="3">
    <source>
        <dbReference type="ARBA" id="ARBA00022989"/>
    </source>
</evidence>
<sequence length="179" mass="19518">MAGSILYSPAPYHILSYGTFLGTTFFHSFINGIVAFRVLPRPQFSALQAKLFPIYFSLQTVLAVILALTYPGSGNSLSSVAGVVAPANRWSVLLPLVCMFLFGLSNLAVIGPATTKCMRERKAQESKDGKKSYDPPPHSQEMQALNKRFGKLHGISSLLNLGAFVSSVFYGFTISSRIY</sequence>
<protein>
    <recommendedName>
        <fullName evidence="7">TMEM205-like domain-containing protein</fullName>
    </recommendedName>
</protein>
<evidence type="ECO:0000256" key="1">
    <source>
        <dbReference type="ARBA" id="ARBA00004370"/>
    </source>
</evidence>
<evidence type="ECO:0000313" key="9">
    <source>
        <dbReference type="Proteomes" id="UP001586593"/>
    </source>
</evidence>
<evidence type="ECO:0000259" key="7">
    <source>
        <dbReference type="Pfam" id="PF13664"/>
    </source>
</evidence>
<dbReference type="InterPro" id="IPR025423">
    <property type="entry name" value="TMEM205-like"/>
</dbReference>
<evidence type="ECO:0000313" key="8">
    <source>
        <dbReference type="EMBL" id="KAL1873453.1"/>
    </source>
</evidence>
<keyword evidence="9" id="KW-1185">Reference proteome</keyword>
<feature type="transmembrane region" description="Helical" evidence="6">
    <location>
        <begin position="90"/>
        <end position="113"/>
    </location>
</feature>
<feature type="transmembrane region" description="Helical" evidence="6">
    <location>
        <begin position="14"/>
        <end position="39"/>
    </location>
</feature>
<keyword evidence="3 6" id="KW-1133">Transmembrane helix</keyword>
<evidence type="ECO:0000256" key="5">
    <source>
        <dbReference type="SAM" id="MobiDB-lite"/>
    </source>
</evidence>
<keyword evidence="4 6" id="KW-0472">Membrane</keyword>
<proteinExistence type="predicted"/>
<comment type="subcellular location">
    <subcellularLocation>
        <location evidence="1">Membrane</location>
    </subcellularLocation>
</comment>
<dbReference type="Pfam" id="PF13664">
    <property type="entry name" value="DUF4149"/>
    <property type="match status" value="1"/>
</dbReference>
<dbReference type="PANTHER" id="PTHR23241">
    <property type="entry name" value="LATE EMBRYOGENESIS ABUNDANT PLANTS LEA-RELATED"/>
    <property type="match status" value="1"/>
</dbReference>
<feature type="compositionally biased region" description="Basic and acidic residues" evidence="5">
    <location>
        <begin position="120"/>
        <end position="133"/>
    </location>
</feature>
<dbReference type="PANTHER" id="PTHR23241:SF106">
    <property type="entry name" value="DUF4149 DOMAIN-CONTAINING PROTEIN"/>
    <property type="match status" value="1"/>
</dbReference>
<evidence type="ECO:0000256" key="6">
    <source>
        <dbReference type="SAM" id="Phobius"/>
    </source>
</evidence>
<name>A0ABR3XBX0_9PEZI</name>
<gene>
    <name evidence="8" type="ORF">VTK73DRAFT_951</name>
</gene>
<evidence type="ECO:0000256" key="2">
    <source>
        <dbReference type="ARBA" id="ARBA00022692"/>
    </source>
</evidence>
<dbReference type="Proteomes" id="UP001586593">
    <property type="component" value="Unassembled WGS sequence"/>
</dbReference>